<evidence type="ECO:0000256" key="1">
    <source>
        <dbReference type="ARBA" id="ARBA00006315"/>
    </source>
</evidence>
<proteinExistence type="inferred from homology"/>
<dbReference type="PANTHER" id="PTHR11060">
    <property type="entry name" value="PROTEIN MEMO1"/>
    <property type="match status" value="1"/>
</dbReference>
<protein>
    <recommendedName>
        <fullName evidence="2">MEMO1 family protein JGI1_01534</fullName>
    </recommendedName>
</protein>
<dbReference type="SUPFAM" id="SSF53213">
    <property type="entry name" value="LigB-like"/>
    <property type="match status" value="1"/>
</dbReference>
<dbReference type="CDD" id="cd07361">
    <property type="entry name" value="MEMO_like"/>
    <property type="match status" value="1"/>
</dbReference>
<reference evidence="4" key="1">
    <citation type="submission" date="2015-11" db="EMBL/GenBank/DDBJ databases">
        <authorList>
            <person name="Varghese N."/>
        </authorList>
    </citation>
    <scope>NUCLEOTIDE SEQUENCE [LARGE SCALE GENOMIC DNA]</scope>
</reference>
<name>A0A0S4N6G0_9BACT</name>
<gene>
    <name evidence="3" type="ORF">JGI1_01534</name>
</gene>
<dbReference type="InterPro" id="IPR002737">
    <property type="entry name" value="MEMO1_fam"/>
</dbReference>
<organism evidence="3 4">
    <name type="scientific">Candidatus Thermokryptus mobilis</name>
    <dbReference type="NCBI Taxonomy" id="1643428"/>
    <lineage>
        <taxon>Bacteria</taxon>
        <taxon>Pseudomonadati</taxon>
        <taxon>Candidatus Kryptoniota</taxon>
        <taxon>Candidatus Thermokryptus</taxon>
    </lineage>
</organism>
<evidence type="ECO:0000313" key="4">
    <source>
        <dbReference type="Proteomes" id="UP000320623"/>
    </source>
</evidence>
<dbReference type="HAMAP" id="MF_00055">
    <property type="entry name" value="MEMO1"/>
    <property type="match status" value="1"/>
</dbReference>
<dbReference type="STRING" id="1643428.GCA_001442855_01501"/>
<dbReference type="EMBL" id="FAOO01000010">
    <property type="protein sequence ID" value="CUU06512.1"/>
    <property type="molecule type" value="Genomic_DNA"/>
</dbReference>
<dbReference type="AlphaFoldDB" id="A0A0S4N6G0"/>
<dbReference type="RefSeq" id="WP_140945273.1">
    <property type="nucleotide sequence ID" value="NZ_FAOO01000010.1"/>
</dbReference>
<evidence type="ECO:0000256" key="2">
    <source>
        <dbReference type="HAMAP-Rule" id="MF_00055"/>
    </source>
</evidence>
<evidence type="ECO:0000313" key="3">
    <source>
        <dbReference type="EMBL" id="CUU06512.1"/>
    </source>
</evidence>
<dbReference type="Pfam" id="PF01875">
    <property type="entry name" value="Memo"/>
    <property type="match status" value="1"/>
</dbReference>
<dbReference type="Proteomes" id="UP000320623">
    <property type="component" value="Unassembled WGS sequence"/>
</dbReference>
<dbReference type="OrthoDB" id="9785549at2"/>
<dbReference type="NCBIfam" id="TIGR04336">
    <property type="entry name" value="AmmeMemoSam_B"/>
    <property type="match status" value="1"/>
</dbReference>
<dbReference type="PANTHER" id="PTHR11060:SF0">
    <property type="entry name" value="PROTEIN MEMO1"/>
    <property type="match status" value="1"/>
</dbReference>
<accession>A0A0S4N6G0</accession>
<keyword evidence="4" id="KW-1185">Reference proteome</keyword>
<sequence>MIKEKVRPPAVAGLFYPDVPSILNAEIEKMFERSVDIVGDKKINGEIKGIIAPHAGYMYSGQTAAVAYSLLRGKSFDTVVVVSPSHREYFDGISVYDGRAYKTPLGEIEIDVDLAELIVERGNGLIEFSAYGHRQEHAIEVHLPFLQKSLGYFKLIPIVMGDQKADYCFRLGDILGEVLKDRNVLLVASTDLSHYYPYDIALKFDKIVIDDVAEFSPEKLMDDLEQQRCEACGGGPTVAVMSAAKKLGADKSEILHYCNSGDVTGDRTGVVGYLSAVLFKQVGVN</sequence>
<dbReference type="Gene3D" id="3.40.830.10">
    <property type="entry name" value="LigB-like"/>
    <property type="match status" value="1"/>
</dbReference>
<comment type="similarity">
    <text evidence="1 2">Belongs to the MEMO1 family.</text>
</comment>